<reference evidence="1" key="1">
    <citation type="journal article" date="2019" name="G3 (Bethesda)">
        <title>Genome Assemblies of Two Rare Opportunistic Yeast Pathogens: Diutina rugosa (syn. Candida rugosa) and Trichomonascus ciferrii (syn. Candida ciferrii).</title>
        <authorList>
            <person name="Mixao V."/>
            <person name="Saus E."/>
            <person name="Hansen A.P."/>
            <person name="Lass-Florl C."/>
            <person name="Gabaldon T."/>
        </authorList>
    </citation>
    <scope>NUCLEOTIDE SEQUENCE</scope>
    <source>
        <strain evidence="1">CBS 4856</strain>
    </source>
</reference>
<comment type="caution">
    <text evidence="1">The sequence shown here is derived from an EMBL/GenBank/DDBJ whole genome shotgun (WGS) entry which is preliminary data.</text>
</comment>
<dbReference type="Proteomes" id="UP000761534">
    <property type="component" value="Unassembled WGS sequence"/>
</dbReference>
<name>A0A642UWN5_9ASCO</name>
<dbReference type="VEuPathDB" id="FungiDB:TRICI_005061"/>
<dbReference type="EMBL" id="SWFS01000389">
    <property type="protein sequence ID" value="KAA8906877.1"/>
    <property type="molecule type" value="Genomic_DNA"/>
</dbReference>
<proteinExistence type="predicted"/>
<protein>
    <submittedName>
        <fullName evidence="1">Uncharacterized protein</fullName>
    </submittedName>
</protein>
<accession>A0A642UWN5</accession>
<organism evidence="1 2">
    <name type="scientific">Trichomonascus ciferrii</name>
    <dbReference type="NCBI Taxonomy" id="44093"/>
    <lineage>
        <taxon>Eukaryota</taxon>
        <taxon>Fungi</taxon>
        <taxon>Dikarya</taxon>
        <taxon>Ascomycota</taxon>
        <taxon>Saccharomycotina</taxon>
        <taxon>Dipodascomycetes</taxon>
        <taxon>Dipodascales</taxon>
        <taxon>Trichomonascaceae</taxon>
        <taxon>Trichomonascus</taxon>
        <taxon>Trichomonascus ciferrii complex</taxon>
    </lineage>
</organism>
<keyword evidence="2" id="KW-1185">Reference proteome</keyword>
<evidence type="ECO:0000313" key="2">
    <source>
        <dbReference type="Proteomes" id="UP000761534"/>
    </source>
</evidence>
<dbReference type="OrthoDB" id="2276543at2759"/>
<dbReference type="AlphaFoldDB" id="A0A642UWN5"/>
<sequence length="167" mass="19230">MPCKSEKRKFLDEIDDAIEFAKVRTLCSQIHELTTEDDEEDQYIFNMHYPATYLCELRHPMEVGSLRYIVKDTAVEESINLWRSLEELKEKVENKSAHSKIASDLGVTHGSTFTMMERVIEAILSLEPGYLRWPNSNRRHKLAQDIDNPIPGCIGYIDGTEIPSLQT</sequence>
<evidence type="ECO:0000313" key="1">
    <source>
        <dbReference type="EMBL" id="KAA8906877.1"/>
    </source>
</evidence>
<gene>
    <name evidence="1" type="ORF">TRICI_005061</name>
</gene>